<accession>A0A323V3K9</accession>
<dbReference type="AlphaFoldDB" id="A0A323V3K9"/>
<evidence type="ECO:0000313" key="3">
    <source>
        <dbReference type="EMBL" id="PZA14738.1"/>
    </source>
</evidence>
<keyword evidence="2" id="KW-0812">Transmembrane</keyword>
<keyword evidence="2" id="KW-0472">Membrane</keyword>
<evidence type="ECO:0000313" key="4">
    <source>
        <dbReference type="Proteomes" id="UP000248259"/>
    </source>
</evidence>
<sequence>MHTACGRIRRHAPVTLLQLVSSMSHPGKTLKRATLAISVAAAVWLGASVYGSSLAEQAIRDFAARPVSETGLIIGPLQHDRGWLSSSGHFGVAFVQGPGDQLAPGPLMEVRYTLSHLILPNSRLRVEWSVQPTGELADTLTPVFGDSLQIKGTGRQGHDGTMHSEFGTSDIVADDGETRVAIGPSTGSVVVADNTLKLDWRIGKLAMASPEDDLELTGATMAVNLTNTRIGTGTTVIEVERIASSAIDLQGVRHATEVVERADRLDGVVQHGLRAGEIAGVSVRDLNLDISLTGLDKASLETLHRVFSDTAGLQNLSPEDDISFRKALTTLINSGLSIGITRLTGTVGQGAVEGHLQIVAAPANVLDGPVSLATTLRANGELTLKDGTLPPEQAAIAVGMGLMQPVPGALKAQFDYAQGVLQTNGQAEGGAEVLDTLAEADAMLNVFLNTSLIATDDEEVEKDEEDFPLMEEEALAPTPTSLPVGESER</sequence>
<name>A0A323V3K9_9RHOO</name>
<dbReference type="Proteomes" id="UP000248259">
    <property type="component" value="Unassembled WGS sequence"/>
</dbReference>
<evidence type="ECO:0008006" key="5">
    <source>
        <dbReference type="Google" id="ProtNLM"/>
    </source>
</evidence>
<feature type="compositionally biased region" description="Acidic residues" evidence="1">
    <location>
        <begin position="456"/>
        <end position="474"/>
    </location>
</feature>
<organism evidence="3 4">
    <name type="scientific">Parazoarcus communis SWub3 = DSM 12120</name>
    <dbReference type="NCBI Taxonomy" id="1121029"/>
    <lineage>
        <taxon>Bacteria</taxon>
        <taxon>Pseudomonadati</taxon>
        <taxon>Pseudomonadota</taxon>
        <taxon>Betaproteobacteria</taxon>
        <taxon>Rhodocyclales</taxon>
        <taxon>Zoogloeaceae</taxon>
        <taxon>Parazoarcus</taxon>
    </lineage>
</organism>
<feature type="transmembrane region" description="Helical" evidence="2">
    <location>
        <begin position="33"/>
        <end position="51"/>
    </location>
</feature>
<dbReference type="Pfam" id="PF06097">
    <property type="entry name" value="DUF945"/>
    <property type="match status" value="1"/>
</dbReference>
<reference evidence="3 4" key="1">
    <citation type="submission" date="2018-06" db="EMBL/GenBank/DDBJ databases">
        <title>Azoarcus communis strain SWub3 genome.</title>
        <authorList>
            <person name="Zorraquino Salvo V."/>
            <person name="Toubiana D."/>
            <person name="Blumwald E."/>
        </authorList>
    </citation>
    <scope>NUCLEOTIDE SEQUENCE [LARGE SCALE GENOMIC DNA]</scope>
    <source>
        <strain evidence="3 4">SWub3</strain>
    </source>
</reference>
<comment type="caution">
    <text evidence="3">The sequence shown here is derived from an EMBL/GenBank/DDBJ whole genome shotgun (WGS) entry which is preliminary data.</text>
</comment>
<dbReference type="InterPro" id="IPR010352">
    <property type="entry name" value="DUF945"/>
</dbReference>
<dbReference type="EMBL" id="QKOE01000023">
    <property type="protein sequence ID" value="PZA14738.1"/>
    <property type="molecule type" value="Genomic_DNA"/>
</dbReference>
<evidence type="ECO:0000256" key="1">
    <source>
        <dbReference type="SAM" id="MobiDB-lite"/>
    </source>
</evidence>
<evidence type="ECO:0000256" key="2">
    <source>
        <dbReference type="SAM" id="Phobius"/>
    </source>
</evidence>
<feature type="region of interest" description="Disordered" evidence="1">
    <location>
        <begin position="456"/>
        <end position="489"/>
    </location>
</feature>
<proteinExistence type="predicted"/>
<keyword evidence="4" id="KW-1185">Reference proteome</keyword>
<dbReference type="OrthoDB" id="9147880at2"/>
<keyword evidence="2" id="KW-1133">Transmembrane helix</keyword>
<gene>
    <name evidence="3" type="ORF">DNK49_20325</name>
</gene>
<protein>
    <recommendedName>
        <fullName evidence="5">DUF945 domain-containing protein</fullName>
    </recommendedName>
</protein>